<keyword evidence="1 3" id="KW-0378">Hydrolase</keyword>
<evidence type="ECO:0000256" key="1">
    <source>
        <dbReference type="ARBA" id="ARBA00022801"/>
    </source>
</evidence>
<dbReference type="GO" id="GO:0050416">
    <property type="term" value="F:formimidoylglutamate deiminase activity"/>
    <property type="evidence" value="ECO:0007669"/>
    <property type="project" value="UniProtKB-EC"/>
</dbReference>
<gene>
    <name evidence="3" type="ORF">OU415_34165</name>
</gene>
<dbReference type="EC" id="3.5.3.13" evidence="3"/>
<dbReference type="SUPFAM" id="SSF51556">
    <property type="entry name" value="Metallo-dependent hydrolases"/>
    <property type="match status" value="1"/>
</dbReference>
<dbReference type="PANTHER" id="PTHR43794:SF11">
    <property type="entry name" value="AMIDOHYDROLASE-RELATED DOMAIN-CONTAINING PROTEIN"/>
    <property type="match status" value="1"/>
</dbReference>
<dbReference type="EMBL" id="JAQGLA010000104">
    <property type="protein sequence ID" value="MDA3630517.1"/>
    <property type="molecule type" value="Genomic_DNA"/>
</dbReference>
<dbReference type="InterPro" id="IPR050287">
    <property type="entry name" value="MTA/SAH_deaminase"/>
</dbReference>
<dbReference type="InterPro" id="IPR010252">
    <property type="entry name" value="HutF"/>
</dbReference>
<evidence type="ECO:0000313" key="3">
    <source>
        <dbReference type="EMBL" id="MDA3630517.1"/>
    </source>
</evidence>
<dbReference type="SUPFAM" id="SSF51338">
    <property type="entry name" value="Composite domain of metallo-dependent hydrolases"/>
    <property type="match status" value="1"/>
</dbReference>
<feature type="domain" description="Amidohydrolase-related" evidence="2">
    <location>
        <begin position="50"/>
        <end position="418"/>
    </location>
</feature>
<accession>A0ABT4V970</accession>
<dbReference type="NCBIfam" id="TIGR02022">
    <property type="entry name" value="hutF"/>
    <property type="match status" value="1"/>
</dbReference>
<reference evidence="3 4" key="1">
    <citation type="submission" date="2022-11" db="EMBL/GenBank/DDBJ databases">
        <title>Draft genome sequence of Saccharopolyspora sp. WRP15-2 isolated from rhizosphere soils of wild rice in Thailand.</title>
        <authorList>
            <person name="Duangmal K."/>
            <person name="Kammanee S."/>
            <person name="Muangham S."/>
        </authorList>
    </citation>
    <scope>NUCLEOTIDE SEQUENCE [LARGE SCALE GENOMIC DNA]</scope>
    <source>
        <strain evidence="3 4">WRP15-2</strain>
    </source>
</reference>
<sequence>MKRFLAEYAWLGGDAPERDVLIEVEGERITSATPNVSTSDGSTWLAGLTLPGFANGHSHVFHRAIRGQGQRDVGSFWAWRDLMYRVAGALDPDSLYDLARATYAEMTLAGITSVGEFFYLHHDPRGRPYADPNAMGHAVVQAAVDAGLRITLLDTCYLQGGVDGQELEGVQRRFTDGSWQSWAERVSALPTTPNSRPGAAIHSVRAVPRQAFAPIAEFARSRGMPIHAHVSEQPAENEAALARFGLTPTALLDEAGVLGPDMTSVHATHLTAADIAAYGTSGSTICMCCTTERDLGDGVGPAGLLHGAGARLSVGSDAHMMIDLLEEARAIELDLRVTSGTRGHVGVPDLATALTASGAASLGWNAGWIEAGQLADLTVVDLTTPRTAGAAAGDVLAHVLFAAQAGDVRTVLRGGEVVVDDFRSKKVAEPGYDLNRTIKTLLH</sequence>
<evidence type="ECO:0000259" key="2">
    <source>
        <dbReference type="Pfam" id="PF01979"/>
    </source>
</evidence>
<comment type="caution">
    <text evidence="3">The sequence shown here is derived from an EMBL/GenBank/DDBJ whole genome shotgun (WGS) entry which is preliminary data.</text>
</comment>
<organism evidence="3 4">
    <name type="scientific">Saccharopolyspora oryzae</name>
    <dbReference type="NCBI Taxonomy" id="2997343"/>
    <lineage>
        <taxon>Bacteria</taxon>
        <taxon>Bacillati</taxon>
        <taxon>Actinomycetota</taxon>
        <taxon>Actinomycetes</taxon>
        <taxon>Pseudonocardiales</taxon>
        <taxon>Pseudonocardiaceae</taxon>
        <taxon>Saccharopolyspora</taxon>
    </lineage>
</organism>
<dbReference type="Pfam" id="PF01979">
    <property type="entry name" value="Amidohydro_1"/>
    <property type="match status" value="1"/>
</dbReference>
<name>A0ABT4V970_9PSEU</name>
<dbReference type="Gene3D" id="3.20.20.140">
    <property type="entry name" value="Metal-dependent hydrolases"/>
    <property type="match status" value="1"/>
</dbReference>
<dbReference type="InterPro" id="IPR011059">
    <property type="entry name" value="Metal-dep_hydrolase_composite"/>
</dbReference>
<dbReference type="PANTHER" id="PTHR43794">
    <property type="entry name" value="AMINOHYDROLASE SSNA-RELATED"/>
    <property type="match status" value="1"/>
</dbReference>
<dbReference type="RefSeq" id="WP_270953728.1">
    <property type="nucleotide sequence ID" value="NZ_JAQGLA010000104.1"/>
</dbReference>
<dbReference type="Proteomes" id="UP001210380">
    <property type="component" value="Unassembled WGS sequence"/>
</dbReference>
<dbReference type="InterPro" id="IPR032466">
    <property type="entry name" value="Metal_Hydrolase"/>
</dbReference>
<proteinExistence type="predicted"/>
<dbReference type="Gene3D" id="2.30.40.10">
    <property type="entry name" value="Urease, subunit C, domain 1"/>
    <property type="match status" value="1"/>
</dbReference>
<protein>
    <submittedName>
        <fullName evidence="3">Formimidoylglutamate deiminase</fullName>
        <ecNumber evidence="3">3.5.3.13</ecNumber>
    </submittedName>
</protein>
<dbReference type="InterPro" id="IPR006680">
    <property type="entry name" value="Amidohydro-rel"/>
</dbReference>
<evidence type="ECO:0000313" key="4">
    <source>
        <dbReference type="Proteomes" id="UP001210380"/>
    </source>
</evidence>
<keyword evidence="4" id="KW-1185">Reference proteome</keyword>
<dbReference type="NCBIfam" id="NF006681">
    <property type="entry name" value="PRK09229.1-2"/>
    <property type="match status" value="1"/>
</dbReference>